<dbReference type="GO" id="GO:0048544">
    <property type="term" value="P:recognition of pollen"/>
    <property type="evidence" value="ECO:0007669"/>
    <property type="project" value="InterPro"/>
</dbReference>
<dbReference type="PROSITE" id="PS50948">
    <property type="entry name" value="PAN"/>
    <property type="match status" value="1"/>
</dbReference>
<sequence>MENFIIVIPMICFYLIFPISKTIAETDTITHFQSLSKSQTLVSKNGEFELGFFTLDNSTNHYYLGIWYKKIPGQTIVWVANREKPATNPNFVLLIINNTTMNSLLLSHNNNNVLWSVSVPRKLKNPVLQLLDSGNLVLREQNNDDENEEKNYVWQSFDYPGDTLLPGMKLGKDLRTGFVRRLTAWKNKKDPSPGTFNWEMDVTKWPEPMQRIGSMKQFSSGPWIGVDYGSKITREGERFFKYVYFSNEDEVYFAFQLDNNSVPMRMALDQATYRRLYLVWIDSDQQWLLYNLLPRVFCERYGVCGPNSNCDWNKSACDCLRGFRPNRAGSCLRDKPLNCKTDGFVKYVKMKVPDTSNCLYLNQSTNLVECRDKCLRNCSCVAYANSDIRGEGKGCALWFGDLNDLRTLPDAGQDLYIRVPASEIETNATLTDHSKEEQEEDPEVPYYDLSVIASSTENFSHENKLGEGGFGSVFKGTLENGQRIAVKRLSSGSGQGIKEFKNEIALIAKLQHPKGLLYLHQDSRHRVIHRDLKASNVLLDDEMNPKISDFGLARILGGDQTTEITQCVVGTYGYIAPEYAIDGNFSVKSDVFSFGVLLLEIVSGKKNRGDQRQNENTNLIEQAWNLWIEGRPLDLINEDLKESSNSSEALRCIHISFLCLQQHPHDRPNMSFVIMMLDSEIGLPQPKQPALFVGEYSSLNKSNLLSVNELSMSILEAR</sequence>
<dbReference type="AlphaFoldDB" id="A0A445BYW2"/>
<dbReference type="InterPro" id="IPR008271">
    <property type="entry name" value="Ser/Thr_kinase_AS"/>
</dbReference>
<evidence type="ECO:0000256" key="6">
    <source>
        <dbReference type="ARBA" id="ARBA00022840"/>
    </source>
</evidence>
<dbReference type="InterPro" id="IPR000858">
    <property type="entry name" value="S_locus_glycoprot_dom"/>
</dbReference>
<feature type="binding site" evidence="12">
    <location>
        <position position="487"/>
    </location>
    <ligand>
        <name>ATP</name>
        <dbReference type="ChEBI" id="CHEBI:30616"/>
    </ligand>
</feature>
<evidence type="ECO:0000259" key="16">
    <source>
        <dbReference type="PROSITE" id="PS50948"/>
    </source>
</evidence>
<dbReference type="SMART" id="SM00108">
    <property type="entry name" value="B_lectin"/>
    <property type="match status" value="1"/>
</dbReference>
<dbReference type="CDD" id="cd00028">
    <property type="entry name" value="B_lectin"/>
    <property type="match status" value="1"/>
</dbReference>
<evidence type="ECO:0000256" key="10">
    <source>
        <dbReference type="ARBA" id="ARBA00048679"/>
    </source>
</evidence>
<dbReference type="SMART" id="SM00220">
    <property type="entry name" value="S_TKc"/>
    <property type="match status" value="1"/>
</dbReference>
<dbReference type="Gene3D" id="1.10.510.10">
    <property type="entry name" value="Transferase(Phosphotransferase) domain 1"/>
    <property type="match status" value="1"/>
</dbReference>
<evidence type="ECO:0000256" key="3">
    <source>
        <dbReference type="ARBA" id="ARBA00022729"/>
    </source>
</evidence>
<dbReference type="CDD" id="cd01098">
    <property type="entry name" value="PAN_AP_plant"/>
    <property type="match status" value="1"/>
</dbReference>
<dbReference type="Pfam" id="PF08276">
    <property type="entry name" value="PAN_2"/>
    <property type="match status" value="1"/>
</dbReference>
<evidence type="ECO:0000256" key="8">
    <source>
        <dbReference type="ARBA" id="ARBA00023180"/>
    </source>
</evidence>
<keyword evidence="8" id="KW-0325">Glycoprotein</keyword>
<dbReference type="InterPro" id="IPR024171">
    <property type="entry name" value="SRK-like_kinase"/>
</dbReference>
<dbReference type="SMART" id="SM00473">
    <property type="entry name" value="PAN_AP"/>
    <property type="match status" value="1"/>
</dbReference>
<dbReference type="PANTHER" id="PTHR32444">
    <property type="entry name" value="BULB-TYPE LECTIN DOMAIN-CONTAINING PROTEIN"/>
    <property type="match status" value="1"/>
</dbReference>
<evidence type="ECO:0000259" key="15">
    <source>
        <dbReference type="PROSITE" id="PS50927"/>
    </source>
</evidence>
<dbReference type="EC" id="2.7.11.1" evidence="11"/>
<proteinExistence type="inferred from homology"/>
<dbReference type="Pfam" id="PF00954">
    <property type="entry name" value="S_locus_glycop"/>
    <property type="match status" value="1"/>
</dbReference>
<evidence type="ECO:0000256" key="11">
    <source>
        <dbReference type="PIRNR" id="PIRNR000641"/>
    </source>
</evidence>
<dbReference type="InterPro" id="IPR003609">
    <property type="entry name" value="Pan_app"/>
</dbReference>
<comment type="catalytic activity">
    <reaction evidence="9 11">
        <text>L-threonyl-[protein] + ATP = O-phospho-L-threonyl-[protein] + ADP + H(+)</text>
        <dbReference type="Rhea" id="RHEA:46608"/>
        <dbReference type="Rhea" id="RHEA-COMP:11060"/>
        <dbReference type="Rhea" id="RHEA-COMP:11605"/>
        <dbReference type="ChEBI" id="CHEBI:15378"/>
        <dbReference type="ChEBI" id="CHEBI:30013"/>
        <dbReference type="ChEBI" id="CHEBI:30616"/>
        <dbReference type="ChEBI" id="CHEBI:61977"/>
        <dbReference type="ChEBI" id="CHEBI:456216"/>
        <dbReference type="EC" id="2.7.11.1"/>
    </reaction>
</comment>
<feature type="signal peptide" evidence="13">
    <location>
        <begin position="1"/>
        <end position="24"/>
    </location>
</feature>
<keyword evidence="6 11" id="KW-0067">ATP-binding</keyword>
<evidence type="ECO:0000259" key="14">
    <source>
        <dbReference type="PROSITE" id="PS50011"/>
    </source>
</evidence>
<gene>
    <name evidence="17" type="ORF">Ahy_A08g040097</name>
</gene>
<evidence type="ECO:0000256" key="7">
    <source>
        <dbReference type="ARBA" id="ARBA00023157"/>
    </source>
</evidence>
<evidence type="ECO:0000256" key="4">
    <source>
        <dbReference type="ARBA" id="ARBA00022741"/>
    </source>
</evidence>
<comment type="similarity">
    <text evidence="11">Belongs to the protein kinase superfamily. Ser/Thr protein kinase family.</text>
</comment>
<keyword evidence="18" id="KW-1185">Reference proteome</keyword>
<dbReference type="PROSITE" id="PS50011">
    <property type="entry name" value="PROTEIN_KINASE_DOM"/>
    <property type="match status" value="1"/>
</dbReference>
<evidence type="ECO:0000256" key="2">
    <source>
        <dbReference type="ARBA" id="ARBA00022679"/>
    </source>
</evidence>
<keyword evidence="5 11" id="KW-0418">Kinase</keyword>
<keyword evidence="3 13" id="KW-0732">Signal</keyword>
<evidence type="ECO:0000313" key="17">
    <source>
        <dbReference type="EMBL" id="RYR43686.1"/>
    </source>
</evidence>
<dbReference type="GO" id="GO:0004674">
    <property type="term" value="F:protein serine/threonine kinase activity"/>
    <property type="evidence" value="ECO:0007669"/>
    <property type="project" value="UniProtKB-KW"/>
</dbReference>
<dbReference type="PROSITE" id="PS00107">
    <property type="entry name" value="PROTEIN_KINASE_ATP"/>
    <property type="match status" value="1"/>
</dbReference>
<dbReference type="Pfam" id="PF00069">
    <property type="entry name" value="Pkinase"/>
    <property type="match status" value="1"/>
</dbReference>
<dbReference type="Gene3D" id="3.30.200.20">
    <property type="entry name" value="Phosphorylase Kinase, domain 1"/>
    <property type="match status" value="1"/>
</dbReference>
<dbReference type="InterPro" id="IPR036426">
    <property type="entry name" value="Bulb-type_lectin_dom_sf"/>
</dbReference>
<name>A0A445BYW2_ARAHY</name>
<evidence type="ECO:0000256" key="12">
    <source>
        <dbReference type="PROSITE-ProRule" id="PRU10141"/>
    </source>
</evidence>
<evidence type="ECO:0000313" key="18">
    <source>
        <dbReference type="Proteomes" id="UP000289738"/>
    </source>
</evidence>
<accession>A0A445BYW2</accession>
<dbReference type="InterPro" id="IPR001480">
    <property type="entry name" value="Bulb-type_lectin_dom"/>
</dbReference>
<evidence type="ECO:0000256" key="13">
    <source>
        <dbReference type="SAM" id="SignalP"/>
    </source>
</evidence>
<keyword evidence="4 11" id="KW-0547">Nucleotide-binding</keyword>
<organism evidence="17 18">
    <name type="scientific">Arachis hypogaea</name>
    <name type="common">Peanut</name>
    <dbReference type="NCBI Taxonomy" id="3818"/>
    <lineage>
        <taxon>Eukaryota</taxon>
        <taxon>Viridiplantae</taxon>
        <taxon>Streptophyta</taxon>
        <taxon>Embryophyta</taxon>
        <taxon>Tracheophyta</taxon>
        <taxon>Spermatophyta</taxon>
        <taxon>Magnoliopsida</taxon>
        <taxon>eudicotyledons</taxon>
        <taxon>Gunneridae</taxon>
        <taxon>Pentapetalae</taxon>
        <taxon>rosids</taxon>
        <taxon>fabids</taxon>
        <taxon>Fabales</taxon>
        <taxon>Fabaceae</taxon>
        <taxon>Papilionoideae</taxon>
        <taxon>50 kb inversion clade</taxon>
        <taxon>dalbergioids sensu lato</taxon>
        <taxon>Dalbergieae</taxon>
        <taxon>Pterocarpus clade</taxon>
        <taxon>Arachis</taxon>
    </lineage>
</organism>
<reference evidence="17 18" key="1">
    <citation type="submission" date="2019-01" db="EMBL/GenBank/DDBJ databases">
        <title>Sequencing of cultivated peanut Arachis hypogaea provides insights into genome evolution and oil improvement.</title>
        <authorList>
            <person name="Chen X."/>
        </authorList>
    </citation>
    <scope>NUCLEOTIDE SEQUENCE [LARGE SCALE GENOMIC DNA]</scope>
    <source>
        <strain evidence="18">cv. Fuhuasheng</strain>
        <tissue evidence="17">Leaves</tissue>
    </source>
</reference>
<dbReference type="Pfam" id="PF01453">
    <property type="entry name" value="B_lectin"/>
    <property type="match status" value="1"/>
</dbReference>
<keyword evidence="7" id="KW-1015">Disulfide bond</keyword>
<dbReference type="Proteomes" id="UP000289738">
    <property type="component" value="Chromosome A08"/>
</dbReference>
<dbReference type="Gene3D" id="2.90.10.10">
    <property type="entry name" value="Bulb-type lectin domain"/>
    <property type="match status" value="1"/>
</dbReference>
<dbReference type="PROSITE" id="PS50927">
    <property type="entry name" value="BULB_LECTIN"/>
    <property type="match status" value="1"/>
</dbReference>
<dbReference type="SUPFAM" id="SSF51110">
    <property type="entry name" value="alpha-D-mannose-specific plant lectins"/>
    <property type="match status" value="1"/>
</dbReference>
<dbReference type="PIRSF" id="PIRSF000641">
    <property type="entry name" value="SRK"/>
    <property type="match status" value="1"/>
</dbReference>
<dbReference type="InterPro" id="IPR011009">
    <property type="entry name" value="Kinase-like_dom_sf"/>
</dbReference>
<dbReference type="PANTHER" id="PTHR32444:SF234">
    <property type="entry name" value="RECEPTOR-LIKE SERINE_THREONINE-PROTEIN KINASE"/>
    <property type="match status" value="1"/>
</dbReference>
<feature type="domain" description="Protein kinase" evidence="14">
    <location>
        <begin position="383"/>
        <end position="691"/>
    </location>
</feature>
<feature type="domain" description="Bulb-type lectin" evidence="15">
    <location>
        <begin position="26"/>
        <end position="151"/>
    </location>
</feature>
<evidence type="ECO:0000256" key="1">
    <source>
        <dbReference type="ARBA" id="ARBA00022527"/>
    </source>
</evidence>
<keyword evidence="1 11" id="KW-0723">Serine/threonine-protein kinase</keyword>
<dbReference type="FunFam" id="2.90.10.10:FF:000001">
    <property type="entry name" value="G-type lectin S-receptor-like serine/threonine-protein kinase"/>
    <property type="match status" value="1"/>
</dbReference>
<evidence type="ECO:0000256" key="9">
    <source>
        <dbReference type="ARBA" id="ARBA00047899"/>
    </source>
</evidence>
<protein>
    <recommendedName>
        <fullName evidence="11">Receptor-like serine/threonine-protein kinase</fullName>
        <ecNumber evidence="11">2.7.11.1</ecNumber>
    </recommendedName>
</protein>
<dbReference type="GO" id="GO:0005524">
    <property type="term" value="F:ATP binding"/>
    <property type="evidence" value="ECO:0007669"/>
    <property type="project" value="UniProtKB-UniRule"/>
</dbReference>
<dbReference type="FunFam" id="1.10.510.10:FF:000060">
    <property type="entry name" value="G-type lectin S-receptor-like serine/threonine-protein kinase"/>
    <property type="match status" value="1"/>
</dbReference>
<dbReference type="InterPro" id="IPR017441">
    <property type="entry name" value="Protein_kinase_ATP_BS"/>
</dbReference>
<dbReference type="SUPFAM" id="SSF56112">
    <property type="entry name" value="Protein kinase-like (PK-like)"/>
    <property type="match status" value="1"/>
</dbReference>
<dbReference type="InterPro" id="IPR000719">
    <property type="entry name" value="Prot_kinase_dom"/>
</dbReference>
<comment type="caution">
    <text evidence="17">The sequence shown here is derived from an EMBL/GenBank/DDBJ whole genome shotgun (WGS) entry which is preliminary data.</text>
</comment>
<feature type="domain" description="Apple" evidence="16">
    <location>
        <begin position="339"/>
        <end position="420"/>
    </location>
</feature>
<dbReference type="GO" id="GO:0106310">
    <property type="term" value="F:protein serine kinase activity"/>
    <property type="evidence" value="ECO:0007669"/>
    <property type="project" value="RHEA"/>
</dbReference>
<comment type="catalytic activity">
    <reaction evidence="10 11">
        <text>L-seryl-[protein] + ATP = O-phospho-L-seryl-[protein] + ADP + H(+)</text>
        <dbReference type="Rhea" id="RHEA:17989"/>
        <dbReference type="Rhea" id="RHEA-COMP:9863"/>
        <dbReference type="Rhea" id="RHEA-COMP:11604"/>
        <dbReference type="ChEBI" id="CHEBI:15378"/>
        <dbReference type="ChEBI" id="CHEBI:29999"/>
        <dbReference type="ChEBI" id="CHEBI:30616"/>
        <dbReference type="ChEBI" id="CHEBI:83421"/>
        <dbReference type="ChEBI" id="CHEBI:456216"/>
        <dbReference type="EC" id="2.7.11.1"/>
    </reaction>
</comment>
<evidence type="ECO:0000256" key="5">
    <source>
        <dbReference type="ARBA" id="ARBA00022777"/>
    </source>
</evidence>
<feature type="chain" id="PRO_5019441584" description="Receptor-like serine/threonine-protein kinase" evidence="13">
    <location>
        <begin position="25"/>
        <end position="718"/>
    </location>
</feature>
<dbReference type="PROSITE" id="PS00108">
    <property type="entry name" value="PROTEIN_KINASE_ST"/>
    <property type="match status" value="1"/>
</dbReference>
<dbReference type="EMBL" id="SDMP01000008">
    <property type="protein sequence ID" value="RYR43686.1"/>
    <property type="molecule type" value="Genomic_DNA"/>
</dbReference>
<keyword evidence="2 11" id="KW-0808">Transferase</keyword>